<organism evidence="2 3">
    <name type="scientific">Dethiosulfatarculus sandiegensis</name>
    <dbReference type="NCBI Taxonomy" id="1429043"/>
    <lineage>
        <taxon>Bacteria</taxon>
        <taxon>Pseudomonadati</taxon>
        <taxon>Thermodesulfobacteriota</taxon>
        <taxon>Desulfarculia</taxon>
        <taxon>Desulfarculales</taxon>
        <taxon>Desulfarculaceae</taxon>
        <taxon>Dethiosulfatarculus</taxon>
    </lineage>
</organism>
<dbReference type="EMBL" id="AZAC01000067">
    <property type="protein sequence ID" value="KIX11067.1"/>
    <property type="molecule type" value="Genomic_DNA"/>
</dbReference>
<protein>
    <submittedName>
        <fullName evidence="2">Sulfite reductase</fullName>
    </submittedName>
</protein>
<dbReference type="Proteomes" id="UP000032233">
    <property type="component" value="Unassembled WGS sequence"/>
</dbReference>
<dbReference type="SUPFAM" id="SSF46785">
    <property type="entry name" value="Winged helix' DNA-binding domain"/>
    <property type="match status" value="1"/>
</dbReference>
<dbReference type="AlphaFoldDB" id="A0A0D2G805"/>
<evidence type="ECO:0000313" key="2">
    <source>
        <dbReference type="EMBL" id="KIX11067.1"/>
    </source>
</evidence>
<reference evidence="2 3" key="1">
    <citation type="submission" date="2013-11" db="EMBL/GenBank/DDBJ databases">
        <title>Metagenomic analysis of a methanogenic consortium involved in long chain n-alkane degradation.</title>
        <authorList>
            <person name="Davidova I.A."/>
            <person name="Callaghan A.V."/>
            <person name="Wawrik B."/>
            <person name="Pruitt S."/>
            <person name="Marks C."/>
            <person name="Duncan K.E."/>
            <person name="Suflita J.M."/>
        </authorList>
    </citation>
    <scope>NUCLEOTIDE SEQUENCE [LARGE SCALE GENOMIC DNA]</scope>
    <source>
        <strain evidence="2 3">SPR</strain>
    </source>
</reference>
<dbReference type="PATRIC" id="fig|1429043.3.peg.5337"/>
<evidence type="ECO:0000259" key="1">
    <source>
        <dbReference type="Pfam" id="PF08679"/>
    </source>
</evidence>
<dbReference type="InterPro" id="IPR036388">
    <property type="entry name" value="WH-like_DNA-bd_sf"/>
</dbReference>
<dbReference type="InParanoid" id="A0A0D2G805"/>
<accession>A0A0D2G805</accession>
<feature type="domain" description="Dissimilatory sulphite reductase D" evidence="1">
    <location>
        <begin position="10"/>
        <end position="71"/>
    </location>
</feature>
<dbReference type="Gene3D" id="1.10.10.10">
    <property type="entry name" value="Winged helix-like DNA-binding domain superfamily/Winged helix DNA-binding domain"/>
    <property type="match status" value="1"/>
</dbReference>
<name>A0A0D2G805_9BACT</name>
<proteinExistence type="predicted"/>
<dbReference type="OrthoDB" id="5459227at2"/>
<dbReference type="STRING" id="1429043.X474_25255"/>
<dbReference type="RefSeq" id="WP_044352278.1">
    <property type="nucleotide sequence ID" value="NZ_AZAC01000067.1"/>
</dbReference>
<keyword evidence="3" id="KW-1185">Reference proteome</keyword>
<dbReference type="InterPro" id="IPR014793">
    <property type="entry name" value="DsrD"/>
</dbReference>
<evidence type="ECO:0000313" key="3">
    <source>
        <dbReference type="Proteomes" id="UP000032233"/>
    </source>
</evidence>
<dbReference type="Pfam" id="PF08679">
    <property type="entry name" value="DsrD"/>
    <property type="match status" value="1"/>
</dbReference>
<gene>
    <name evidence="2" type="ORF">X474_25255</name>
</gene>
<sequence>MADMEQMQALVLQVMEKKKKRMMMKDLLKEVKKLDDSVEKRPLKKATSAMINSGVLEYWSSGSTTYFALPGGKHPEGED</sequence>
<comment type="caution">
    <text evidence="2">The sequence shown here is derived from an EMBL/GenBank/DDBJ whole genome shotgun (WGS) entry which is preliminary data.</text>
</comment>
<dbReference type="InterPro" id="IPR036390">
    <property type="entry name" value="WH_DNA-bd_sf"/>
</dbReference>